<evidence type="ECO:0000313" key="3">
    <source>
        <dbReference type="Proteomes" id="UP000279029"/>
    </source>
</evidence>
<feature type="transmembrane region" description="Helical" evidence="1">
    <location>
        <begin position="21"/>
        <end position="40"/>
    </location>
</feature>
<evidence type="ECO:0000256" key="1">
    <source>
        <dbReference type="SAM" id="Phobius"/>
    </source>
</evidence>
<evidence type="ECO:0000313" key="2">
    <source>
        <dbReference type="EMBL" id="VDN48941.1"/>
    </source>
</evidence>
<reference evidence="2 3" key="1">
    <citation type="submission" date="2018-09" db="EMBL/GenBank/DDBJ databases">
        <authorList>
            <person name="Postec A."/>
        </authorList>
    </citation>
    <scope>NUCLEOTIDE SEQUENCE [LARGE SCALE GENOMIC DNA]</scope>
    <source>
        <strain evidence="2">70B-A</strain>
    </source>
</reference>
<keyword evidence="1" id="KW-0472">Membrane</keyword>
<dbReference type="EMBL" id="LR130778">
    <property type="protein sequence ID" value="VDN48941.1"/>
    <property type="molecule type" value="Genomic_DNA"/>
</dbReference>
<keyword evidence="3" id="KW-1185">Reference proteome</keyword>
<organism evidence="2 3">
    <name type="scientific">Petrocella atlantisensis</name>
    <dbReference type="NCBI Taxonomy" id="2173034"/>
    <lineage>
        <taxon>Bacteria</taxon>
        <taxon>Bacillati</taxon>
        <taxon>Bacillota</taxon>
        <taxon>Clostridia</taxon>
        <taxon>Lachnospirales</taxon>
        <taxon>Vallitaleaceae</taxon>
        <taxon>Petrocella</taxon>
    </lineage>
</organism>
<keyword evidence="1" id="KW-1133">Transmembrane helix</keyword>
<proteinExistence type="predicted"/>
<dbReference type="AlphaFoldDB" id="A0A3P7Q0L4"/>
<dbReference type="RefSeq" id="WP_125138003.1">
    <property type="nucleotide sequence ID" value="NZ_LR130778.1"/>
</dbReference>
<sequence length="198" mass="22858">MKPIINREEYSKSARRMFSKFPFLLLLVTWSAVFLSKAIRELIVTGALVESIQQEKLGNTFFQGVLGAVIIFYVSRTVLDQFMKKAFDLSEETEKGYYLPCMRHNSWYDFSVGNLIVKKDQFYFQPDRQMSMILAFNYDSAKGFTVELSKKRASIGLYLITGENHMMVIRDQENTIIGKFVVAGVSEHLPTIQTMFNQ</sequence>
<dbReference type="Proteomes" id="UP000279029">
    <property type="component" value="Chromosome"/>
</dbReference>
<dbReference type="KEGG" id="cbar:PATL70BA_3027"/>
<keyword evidence="1" id="KW-0812">Transmembrane</keyword>
<feature type="transmembrane region" description="Helical" evidence="1">
    <location>
        <begin position="60"/>
        <end position="79"/>
    </location>
</feature>
<name>A0A3P7Q0L4_9FIRM</name>
<accession>A0A3P7Q0L4</accession>
<protein>
    <submittedName>
        <fullName evidence="2">Uncharacterized protein</fullName>
    </submittedName>
</protein>
<gene>
    <name evidence="2" type="ORF">PATL70BA_3027</name>
</gene>